<feature type="non-terminal residue" evidence="1">
    <location>
        <position position="127"/>
    </location>
</feature>
<evidence type="ECO:0000313" key="2">
    <source>
        <dbReference type="Proteomes" id="UP001163828"/>
    </source>
</evidence>
<evidence type="ECO:0000313" key="1">
    <source>
        <dbReference type="EMBL" id="KAJ3997567.1"/>
    </source>
</evidence>
<reference evidence="1" key="1">
    <citation type="submission" date="2022-08" db="EMBL/GenBank/DDBJ databases">
        <authorList>
            <consortium name="DOE Joint Genome Institute"/>
            <person name="Min B."/>
            <person name="Riley R."/>
            <person name="Sierra-Patev S."/>
            <person name="Naranjo-Ortiz M."/>
            <person name="Looney B."/>
            <person name="Konkel Z."/>
            <person name="Slot J.C."/>
            <person name="Sakamoto Y."/>
            <person name="Steenwyk J.L."/>
            <person name="Rokas A."/>
            <person name="Carro J."/>
            <person name="Camarero S."/>
            <person name="Ferreira P."/>
            <person name="Molpeceres G."/>
            <person name="Ruiz-Duenas F.J."/>
            <person name="Serrano A."/>
            <person name="Henrissat B."/>
            <person name="Drula E."/>
            <person name="Hughes K.W."/>
            <person name="Mata J.L."/>
            <person name="Ishikawa N.K."/>
            <person name="Vargas-Isla R."/>
            <person name="Ushijima S."/>
            <person name="Smith C.A."/>
            <person name="Ahrendt S."/>
            <person name="Andreopoulos W."/>
            <person name="He G."/>
            <person name="Labutti K."/>
            <person name="Lipzen A."/>
            <person name="Ng V."/>
            <person name="Sandor L."/>
            <person name="Barry K."/>
            <person name="Martinez A.T."/>
            <person name="Xiao Y."/>
            <person name="Gibbons J.G."/>
            <person name="Terashima K."/>
            <person name="Hibbett D.S."/>
            <person name="Grigoriev I.V."/>
        </authorList>
    </citation>
    <scope>NUCLEOTIDE SEQUENCE</scope>
    <source>
        <strain evidence="1">TFB10827</strain>
    </source>
</reference>
<comment type="caution">
    <text evidence="1">The sequence shown here is derived from an EMBL/GenBank/DDBJ whole genome shotgun (WGS) entry which is preliminary data.</text>
</comment>
<name>A0ABQ8QG75_9AGAR</name>
<sequence>MGPPRNDAVTLSHEKDQEILRLKIQLKAYAARTALLQSRLTATHNALDSLKLSHDEALRVEQSAKRKLQQQLKTYHKFLESVNYQKDDLRNAVDSFLQRVQDPYITWPQSQLRISSLLGPYAYVLCV</sequence>
<dbReference type="EMBL" id="MU790579">
    <property type="protein sequence ID" value="KAJ3997567.1"/>
    <property type="molecule type" value="Genomic_DNA"/>
</dbReference>
<accession>A0ABQ8QG75</accession>
<protein>
    <submittedName>
        <fullName evidence="1">Uncharacterized protein</fullName>
    </submittedName>
</protein>
<proteinExistence type="predicted"/>
<dbReference type="Proteomes" id="UP001163828">
    <property type="component" value="Unassembled WGS sequence"/>
</dbReference>
<organism evidence="1 2">
    <name type="scientific">Lentinula boryana</name>
    <dbReference type="NCBI Taxonomy" id="40481"/>
    <lineage>
        <taxon>Eukaryota</taxon>
        <taxon>Fungi</taxon>
        <taxon>Dikarya</taxon>
        <taxon>Basidiomycota</taxon>
        <taxon>Agaricomycotina</taxon>
        <taxon>Agaricomycetes</taxon>
        <taxon>Agaricomycetidae</taxon>
        <taxon>Agaricales</taxon>
        <taxon>Marasmiineae</taxon>
        <taxon>Omphalotaceae</taxon>
        <taxon>Lentinula</taxon>
    </lineage>
</organism>
<keyword evidence="2" id="KW-1185">Reference proteome</keyword>
<gene>
    <name evidence="1" type="ORF">F5050DRAFT_1751065</name>
</gene>